<protein>
    <submittedName>
        <fullName evidence="1">Uncharacterized protein</fullName>
    </submittedName>
</protein>
<dbReference type="InParanoid" id="A0A0C2WG60"/>
<dbReference type="HOGENOM" id="CLU_3068184_0_0_1"/>
<proteinExistence type="predicted"/>
<sequence length="53" mass="5797">MDIALYSPDITPVGGLSHFDECTITIYLAETFFLGLESPTCKVHISGFICMVV</sequence>
<evidence type="ECO:0000313" key="2">
    <source>
        <dbReference type="Proteomes" id="UP000054549"/>
    </source>
</evidence>
<evidence type="ECO:0000313" key="1">
    <source>
        <dbReference type="EMBL" id="KIL60432.1"/>
    </source>
</evidence>
<dbReference type="Proteomes" id="UP000054549">
    <property type="component" value="Unassembled WGS sequence"/>
</dbReference>
<dbReference type="AlphaFoldDB" id="A0A0C2WG60"/>
<gene>
    <name evidence="1" type="ORF">M378DRAFT_168177</name>
</gene>
<organism evidence="1 2">
    <name type="scientific">Amanita muscaria (strain Koide BX008)</name>
    <dbReference type="NCBI Taxonomy" id="946122"/>
    <lineage>
        <taxon>Eukaryota</taxon>
        <taxon>Fungi</taxon>
        <taxon>Dikarya</taxon>
        <taxon>Basidiomycota</taxon>
        <taxon>Agaricomycotina</taxon>
        <taxon>Agaricomycetes</taxon>
        <taxon>Agaricomycetidae</taxon>
        <taxon>Agaricales</taxon>
        <taxon>Pluteineae</taxon>
        <taxon>Amanitaceae</taxon>
        <taxon>Amanita</taxon>
    </lineage>
</organism>
<dbReference type="EMBL" id="KN818299">
    <property type="protein sequence ID" value="KIL60432.1"/>
    <property type="molecule type" value="Genomic_DNA"/>
</dbReference>
<accession>A0A0C2WG60</accession>
<name>A0A0C2WG60_AMAMK</name>
<reference evidence="1 2" key="1">
    <citation type="submission" date="2014-04" db="EMBL/GenBank/DDBJ databases">
        <title>Evolutionary Origins and Diversification of the Mycorrhizal Mutualists.</title>
        <authorList>
            <consortium name="DOE Joint Genome Institute"/>
            <consortium name="Mycorrhizal Genomics Consortium"/>
            <person name="Kohler A."/>
            <person name="Kuo A."/>
            <person name="Nagy L.G."/>
            <person name="Floudas D."/>
            <person name="Copeland A."/>
            <person name="Barry K.W."/>
            <person name="Cichocki N."/>
            <person name="Veneault-Fourrey C."/>
            <person name="LaButti K."/>
            <person name="Lindquist E.A."/>
            <person name="Lipzen A."/>
            <person name="Lundell T."/>
            <person name="Morin E."/>
            <person name="Murat C."/>
            <person name="Riley R."/>
            <person name="Ohm R."/>
            <person name="Sun H."/>
            <person name="Tunlid A."/>
            <person name="Henrissat B."/>
            <person name="Grigoriev I.V."/>
            <person name="Hibbett D.S."/>
            <person name="Martin F."/>
        </authorList>
    </citation>
    <scope>NUCLEOTIDE SEQUENCE [LARGE SCALE GENOMIC DNA]</scope>
    <source>
        <strain evidence="1 2">Koide BX008</strain>
    </source>
</reference>
<keyword evidence="2" id="KW-1185">Reference proteome</keyword>